<dbReference type="VEuPathDB" id="FungiDB:PEXP_011780"/>
<dbReference type="Pfam" id="PF13640">
    <property type="entry name" value="2OG-FeII_Oxy_3"/>
    <property type="match status" value="1"/>
</dbReference>
<accession>A0A0A2K333</accession>
<evidence type="ECO:0000256" key="5">
    <source>
        <dbReference type="ARBA" id="ARBA00023004"/>
    </source>
</evidence>
<keyword evidence="9" id="KW-1185">Reference proteome</keyword>
<dbReference type="Gene3D" id="2.60.120.620">
    <property type="entry name" value="q2cbj1_9rhob like domain"/>
    <property type="match status" value="1"/>
</dbReference>
<comment type="caution">
    <text evidence="8">The sequence shown here is derived from an EMBL/GenBank/DDBJ whole genome shotgun (WGS) entry which is preliminary data.</text>
</comment>
<evidence type="ECO:0000259" key="7">
    <source>
        <dbReference type="SMART" id="SM00702"/>
    </source>
</evidence>
<proteinExistence type="predicted"/>
<dbReference type="GO" id="GO:0005506">
    <property type="term" value="F:iron ion binding"/>
    <property type="evidence" value="ECO:0007669"/>
    <property type="project" value="InterPro"/>
</dbReference>
<dbReference type="PANTHER" id="PTHR10869:SF242">
    <property type="entry name" value="PROLYL 4-HYDROXYLASE ALPHA SUBUNIT DOMAIN-CONTAINING PROTEIN"/>
    <property type="match status" value="1"/>
</dbReference>
<dbReference type="GO" id="GO:0005783">
    <property type="term" value="C:endoplasmic reticulum"/>
    <property type="evidence" value="ECO:0007669"/>
    <property type="project" value="TreeGrafter"/>
</dbReference>
<feature type="signal peptide" evidence="6">
    <location>
        <begin position="1"/>
        <end position="27"/>
    </location>
</feature>
<dbReference type="PANTHER" id="PTHR10869">
    <property type="entry name" value="PROLYL 4-HYDROXYLASE ALPHA SUBUNIT"/>
    <property type="match status" value="1"/>
</dbReference>
<evidence type="ECO:0000313" key="9">
    <source>
        <dbReference type="Proteomes" id="UP000030143"/>
    </source>
</evidence>
<evidence type="ECO:0000313" key="8">
    <source>
        <dbReference type="EMBL" id="KGO62117.1"/>
    </source>
</evidence>
<feature type="domain" description="Prolyl 4-hydroxylase alpha subunit" evidence="7">
    <location>
        <begin position="65"/>
        <end position="273"/>
    </location>
</feature>
<keyword evidence="6" id="KW-0732">Signal</keyword>
<dbReference type="GO" id="GO:0031418">
    <property type="term" value="F:L-ascorbic acid binding"/>
    <property type="evidence" value="ECO:0007669"/>
    <property type="project" value="InterPro"/>
</dbReference>
<dbReference type="SMART" id="SM00702">
    <property type="entry name" value="P4Hc"/>
    <property type="match status" value="1"/>
</dbReference>
<keyword evidence="3" id="KW-0223">Dioxygenase</keyword>
<dbReference type="InterPro" id="IPR006620">
    <property type="entry name" value="Pro_4_hyd_alph"/>
</dbReference>
<evidence type="ECO:0000256" key="4">
    <source>
        <dbReference type="ARBA" id="ARBA00023002"/>
    </source>
</evidence>
<evidence type="ECO:0000256" key="1">
    <source>
        <dbReference type="ARBA" id="ARBA00001961"/>
    </source>
</evidence>
<gene>
    <name evidence="8" type="ORF">PEX2_013300</name>
</gene>
<dbReference type="Proteomes" id="UP000030143">
    <property type="component" value="Unassembled WGS sequence"/>
</dbReference>
<evidence type="ECO:0000256" key="3">
    <source>
        <dbReference type="ARBA" id="ARBA00022964"/>
    </source>
</evidence>
<protein>
    <recommendedName>
        <fullName evidence="7">Prolyl 4-hydroxylase alpha subunit domain-containing protein</fullName>
    </recommendedName>
</protein>
<evidence type="ECO:0000256" key="2">
    <source>
        <dbReference type="ARBA" id="ARBA00022723"/>
    </source>
</evidence>
<dbReference type="EMBL" id="JQFZ01000025">
    <property type="protein sequence ID" value="KGO62117.1"/>
    <property type="molecule type" value="Genomic_DNA"/>
</dbReference>
<keyword evidence="4" id="KW-0560">Oxidoreductase</keyword>
<dbReference type="RefSeq" id="XP_016602761.1">
    <property type="nucleotide sequence ID" value="XM_016738607.1"/>
</dbReference>
<dbReference type="AlphaFoldDB" id="A0A0A2K333"/>
<dbReference type="STRING" id="27334.A0A0A2K333"/>
<comment type="cofactor">
    <cofactor evidence="1">
        <name>L-ascorbate</name>
        <dbReference type="ChEBI" id="CHEBI:38290"/>
    </cofactor>
</comment>
<sequence length="288" mass="32390">MASSKPAINYLFATSMLLLSLLQIGQWVSKAGVLSEISSWGSSAHLPDGYECKHEYTIELMSFDPLVIYANNFVSDAEINHLLETTKENWNHSLVYHRRGDKFLSEVDQEYRTSQSAMISLNDPVSKCLSTRLKSFLGNLQHVDTEPLQLVKYNGGERFRMHQDWLVAPKTNSFNSDSPVRPFNRLFSSFVYLEDNCTGGETYFPDLKGVGPSADGHKFSRTENGQGLLFKPRKGNAVFWSNLFMNGTGDPRMAHASLPVKSGTKIGMNMFGLYYLDLPILGEVEYDS</sequence>
<organism evidence="8 9">
    <name type="scientific">Penicillium expansum</name>
    <name type="common">Blue mold rot fungus</name>
    <dbReference type="NCBI Taxonomy" id="27334"/>
    <lineage>
        <taxon>Eukaryota</taxon>
        <taxon>Fungi</taxon>
        <taxon>Dikarya</taxon>
        <taxon>Ascomycota</taxon>
        <taxon>Pezizomycotina</taxon>
        <taxon>Eurotiomycetes</taxon>
        <taxon>Eurotiomycetidae</taxon>
        <taxon>Eurotiales</taxon>
        <taxon>Aspergillaceae</taxon>
        <taxon>Penicillium</taxon>
    </lineage>
</organism>
<keyword evidence="5" id="KW-0408">Iron</keyword>
<dbReference type="HOGENOM" id="CLU_058132_0_2_1"/>
<dbReference type="InterPro" id="IPR044862">
    <property type="entry name" value="Pro_4_hyd_alph_FE2OG_OXY"/>
</dbReference>
<dbReference type="GeneID" id="27674026"/>
<evidence type="ECO:0000256" key="6">
    <source>
        <dbReference type="SAM" id="SignalP"/>
    </source>
</evidence>
<dbReference type="GO" id="GO:0004656">
    <property type="term" value="F:procollagen-proline 4-dioxygenase activity"/>
    <property type="evidence" value="ECO:0007669"/>
    <property type="project" value="TreeGrafter"/>
</dbReference>
<keyword evidence="2" id="KW-0479">Metal-binding</keyword>
<feature type="chain" id="PRO_5001989985" description="Prolyl 4-hydroxylase alpha subunit domain-containing protein" evidence="6">
    <location>
        <begin position="28"/>
        <end position="288"/>
    </location>
</feature>
<dbReference type="InterPro" id="IPR045054">
    <property type="entry name" value="P4HA-like"/>
</dbReference>
<name>A0A0A2K333_PENEN</name>
<reference evidence="8 9" key="1">
    <citation type="journal article" date="2015" name="Mol. Plant Microbe Interact.">
        <title>Genome, transcriptome, and functional analyses of Penicillium expansum provide new insights into secondary metabolism and pathogenicity.</title>
        <authorList>
            <person name="Ballester A.R."/>
            <person name="Marcet-Houben M."/>
            <person name="Levin E."/>
            <person name="Sela N."/>
            <person name="Selma-Lazaro C."/>
            <person name="Carmona L."/>
            <person name="Wisniewski M."/>
            <person name="Droby S."/>
            <person name="Gonzalez-Candelas L."/>
            <person name="Gabaldon T."/>
        </authorList>
    </citation>
    <scope>NUCLEOTIDE SEQUENCE [LARGE SCALE GENOMIC DNA]</scope>
    <source>
        <strain evidence="8 9">MD-8</strain>
    </source>
</reference>